<dbReference type="InterPro" id="IPR054058">
    <property type="entry name" value="HTH_67"/>
</dbReference>
<dbReference type="EMBL" id="SNYO01000010">
    <property type="protein sequence ID" value="TDQ50084.1"/>
    <property type="molecule type" value="Genomic_DNA"/>
</dbReference>
<dbReference type="Proteomes" id="UP000295705">
    <property type="component" value="Unassembled WGS sequence"/>
</dbReference>
<proteinExistence type="predicted"/>
<dbReference type="Pfam" id="PF21863">
    <property type="entry name" value="HTH_67"/>
    <property type="match status" value="1"/>
</dbReference>
<organism evidence="1 2">
    <name type="scientific">Actinomycetospora succinea</name>
    <dbReference type="NCBI Taxonomy" id="663603"/>
    <lineage>
        <taxon>Bacteria</taxon>
        <taxon>Bacillati</taxon>
        <taxon>Actinomycetota</taxon>
        <taxon>Actinomycetes</taxon>
        <taxon>Pseudonocardiales</taxon>
        <taxon>Pseudonocardiaceae</taxon>
        <taxon>Actinomycetospora</taxon>
    </lineage>
</organism>
<name>A0A4R6V1Y9_9PSEU</name>
<gene>
    <name evidence="1" type="ORF">EV188_11080</name>
</gene>
<reference evidence="1 2" key="1">
    <citation type="submission" date="2019-03" db="EMBL/GenBank/DDBJ databases">
        <title>Genomic Encyclopedia of Type Strains, Phase IV (KMG-IV): sequencing the most valuable type-strain genomes for metagenomic binning, comparative biology and taxonomic classification.</title>
        <authorList>
            <person name="Goeker M."/>
        </authorList>
    </citation>
    <scope>NUCLEOTIDE SEQUENCE [LARGE SCALE GENOMIC DNA]</scope>
    <source>
        <strain evidence="1 2">DSM 45775</strain>
    </source>
</reference>
<dbReference type="NCBIfam" id="NF047719">
    <property type="entry name" value="SCO6745_fam_HTH"/>
    <property type="match status" value="1"/>
</dbReference>
<accession>A0A4R6V1Y9</accession>
<sequence length="311" mass="33132">MAPSVPGTGRETVSPVAAPSTDDVTIAADAAALAKRLEPLHSMIYFVPEIGEELKELGVRPRDQYFAQRSAPMGAVGPGLVAATFFNFNPALIARSVPSVWASASPGDVVNARLRAADGALRRFLGDEVSSPAVRESAELARRACEGATPEDRPLYAGHADLPWPDEPHLDLWHAVTLLREHRGDAHLHALVSAGLSGIEALVTHVATGTGFTVAFAQQSRGWSPEQWADAKAALAERGLMEGDALTADGEALRREIEDHTTRMSLGPWRRLGADGVARLTEISKPLSKAVLPAFAVEGVFAKKSPRHQQG</sequence>
<evidence type="ECO:0000313" key="2">
    <source>
        <dbReference type="Proteomes" id="UP000295705"/>
    </source>
</evidence>
<keyword evidence="2" id="KW-1185">Reference proteome</keyword>
<protein>
    <recommendedName>
        <fullName evidence="3">SalK</fullName>
    </recommendedName>
</protein>
<comment type="caution">
    <text evidence="1">The sequence shown here is derived from an EMBL/GenBank/DDBJ whole genome shotgun (WGS) entry which is preliminary data.</text>
</comment>
<evidence type="ECO:0000313" key="1">
    <source>
        <dbReference type="EMBL" id="TDQ50084.1"/>
    </source>
</evidence>
<dbReference type="AlphaFoldDB" id="A0A4R6V1Y9"/>
<evidence type="ECO:0008006" key="3">
    <source>
        <dbReference type="Google" id="ProtNLM"/>
    </source>
</evidence>